<gene>
    <name evidence="5" type="ORF">JAO78_005125</name>
</gene>
<reference evidence="5 6" key="1">
    <citation type="submission" date="2021-10" db="EMBL/GenBank/DDBJ databases">
        <title>Alishewanella koreense sp. nov. isolated from seawater of southwestern coast in South Korea and the proposal for the reclassification of Rheinheimera perlucida and Rheinheimera tuosuensis as Arsukibacterium perlucida and Arsukibacterium tuosuensis.</title>
        <authorList>
            <person name="Kim K.H."/>
            <person name="Ruan W."/>
            <person name="Kim K.R."/>
            <person name="Baek J.H."/>
            <person name="Jeon C.O."/>
        </authorList>
    </citation>
    <scope>NUCLEOTIDE SEQUENCE [LARGE SCALE GENOMIC DNA]</scope>
    <source>
        <strain evidence="5 6">16-MA</strain>
    </source>
</reference>
<evidence type="ECO:0000313" key="5">
    <source>
        <dbReference type="EMBL" id="MCB5226193.1"/>
    </source>
</evidence>
<dbReference type="Pfam" id="PF24168">
    <property type="entry name" value="PB4_spike"/>
    <property type="match status" value="1"/>
</dbReference>
<dbReference type="PROSITE" id="PS00138">
    <property type="entry name" value="SUBTILASE_SER"/>
    <property type="match status" value="1"/>
</dbReference>
<dbReference type="SUPFAM" id="SSF49265">
    <property type="entry name" value="Fibronectin type III"/>
    <property type="match status" value="1"/>
</dbReference>
<evidence type="ECO:0000256" key="2">
    <source>
        <dbReference type="ARBA" id="ARBA00022801"/>
    </source>
</evidence>
<keyword evidence="6" id="KW-1185">Reference proteome</keyword>
<dbReference type="InterPro" id="IPR023828">
    <property type="entry name" value="Peptidase_S8_Ser-AS"/>
</dbReference>
<dbReference type="PROSITE" id="PS50853">
    <property type="entry name" value="FN3"/>
    <property type="match status" value="1"/>
</dbReference>
<dbReference type="Pfam" id="PF24489">
    <property type="entry name" value="Ig_J_second"/>
    <property type="match status" value="1"/>
</dbReference>
<protein>
    <submittedName>
        <fullName evidence="5">Phage tail protein</fullName>
    </submittedName>
</protein>
<keyword evidence="3" id="KW-0720">Serine protease</keyword>
<sequence>MIFKFIKKAVKFVTAPLRKVLGWLFKIPGQQDPAAVLVEKQGSDHAIPVVYGTRKIGVIKVHKYVTDLSGGAENELLHLICVLCEGEIDAIEEVYFDGVSENDVRWRKDKNNANSAKWFTVNRYLGAANQVASAPAVAAIPNWTNNHKLSGLAYLYVVLQMDKDQSIWRGEPEITARVRGRKIYDPRSNTTAYSVNPSIQLLDYLQNTVYGKGLNQSRLSLSSFIDAANFADETLNSTVIVNGVTTPFTHKRFSSNQVVDTGNSVFGNVQQMLSAMRGSLPIGSGALRLQIERDTTPTFYFSHGRSELLNHATITGKIKSSGGNKKDRFNRVVVRFPNAALDFERDEVFYPDSEDPQFTEWLAEDNGVLLEQSFEFNTITNKAEALQMARIITLRSRFQLQCSFVASPAAIVVEPGDVTAITDDTRGWDAKPFRVEQVKLKDDGDVELEFIEHQNAIYPWSGATYTERTGGTNLGDPTNIPAPTGLSIAPDLTLATGGRLTWSTVNNAFIRRFRVQMQNGSTLLFSEETAGRSLDLPLLAPGSYTISVFAISTLNTLSPAAVIAFEITLPVAPTSIQLTSFNFEIEARPVLAGTGLGTQFEFDIVEGNGIGHTPTSKARGGSATFVGLKHNTQYTVFARTINALGNSGWVNASISTTNDANNVIDLIKDPLWESTFQPVVIDLQQQITDVENQLSNTERELKVRIQAEQLSRQASDKQLFDTAAAAVRLRQDVQLGITELKDATFEVDPANGQVRLRALAYTDNSFSQASFLIDGVNANVNILAQRVTSTEDQITQATGEIDVLAGQITLRATYTEVNQAIAGAIDAILPAYSFGFFNSAEGWAAVNGTLTSAGGKVTLTLGDIANTALSFIADENPVISISLERTAGSGWQGDLIVTFDGGSTVTYVGVIDPVGSSVTVRNLNLAGEASYTGTITGLRLVLGQTIADEFTVNSITIGKPSAALTEIEGLTAQVNQLGINIDAVQGQLTSYVTSVFYSNNSVTFSNAAQVIDGTASVISLKATQQQLDQQGTVTKANSASQWVNAAEANITQVVTSYNAQPGGIDDQLDNAQQTLTTVNTSLDALNGRLSDQIVSIANNRLKTNDVSKLQFFAEYELYKQRNNQLDQGSAVAIAERDLISLANSQQALSQELLTLEASFGAQTGQINASLNQVNQTIANETLARAESINSLSAATNDQFAATAGLIQQVQTDVEGNAQSITGISNRVGGLETFSQAQLILNSQYNQDLDQLESRAFLGVTNVVNGVATIAGLTIGGGNNAINFQGDVFGLTNTAGVPVLYWTNNSGVLNIRARLVLSDNTTVNTIEDIRALDGADGLPGQNGAGFYGSTYTAISWTTSTANQRFTELTGRSPVAFDILTQTRADGTDSQARQYNGSSWVTVALQVNGSIIASGTIAGNRLIAGTSISAPVITGGKFVTDSGTGIRIDTGDDGTYLQWAGANQKNDANATFYIKRNGDAYYAGELRDGVSTAGNYAVLQNLTQLDDNVETTIATAVMNAITGKPVTIQAIVEGSTERPEVGGNGALTSIRVRRNGVLIGTKNIAGFISNYEAIRFYLDNVPAGTYTYTLTVQASNDDQSITPEGSRRVFYAALAVQQLRR</sequence>
<evidence type="ECO:0000259" key="4">
    <source>
        <dbReference type="PROSITE" id="PS50853"/>
    </source>
</evidence>
<comment type="caution">
    <text evidence="5">The sequence shown here is derived from an EMBL/GenBank/DDBJ whole genome shotgun (WGS) entry which is preliminary data.</text>
</comment>
<evidence type="ECO:0000256" key="1">
    <source>
        <dbReference type="ARBA" id="ARBA00022670"/>
    </source>
</evidence>
<accession>A0ABS8C1L8</accession>
<keyword evidence="1" id="KW-0645">Protease</keyword>
<dbReference type="InterPro" id="IPR032876">
    <property type="entry name" value="J_dom"/>
</dbReference>
<proteinExistence type="predicted"/>
<name>A0ABS8C1L8_9ALTE</name>
<keyword evidence="2" id="KW-0378">Hydrolase</keyword>
<dbReference type="InterPro" id="IPR003961">
    <property type="entry name" value="FN3_dom"/>
</dbReference>
<dbReference type="InterPro" id="IPR036116">
    <property type="entry name" value="FN3_sf"/>
</dbReference>
<feature type="domain" description="Fibronectin type-III" evidence="4">
    <location>
        <begin position="569"/>
        <end position="660"/>
    </location>
</feature>
<organism evidence="5 6">
    <name type="scientific">Alishewanella maricola</name>
    <dbReference type="NCBI Taxonomy" id="2795740"/>
    <lineage>
        <taxon>Bacteria</taxon>
        <taxon>Pseudomonadati</taxon>
        <taxon>Pseudomonadota</taxon>
        <taxon>Gammaproteobacteria</taxon>
        <taxon>Alteromonadales</taxon>
        <taxon>Alteromonadaceae</taxon>
        <taxon>Alishewanella</taxon>
    </lineage>
</organism>
<dbReference type="Pfam" id="PF13550">
    <property type="entry name" value="Phage-tail_3"/>
    <property type="match status" value="1"/>
</dbReference>
<dbReference type="InterPro" id="IPR057587">
    <property type="entry name" value="GpJ_Ig_second"/>
</dbReference>
<evidence type="ECO:0000313" key="6">
    <source>
        <dbReference type="Proteomes" id="UP000633814"/>
    </source>
</evidence>
<evidence type="ECO:0000256" key="3">
    <source>
        <dbReference type="ARBA" id="ARBA00022825"/>
    </source>
</evidence>
<dbReference type="InterPro" id="IPR057549">
    <property type="entry name" value="PB4_spike"/>
</dbReference>
<dbReference type="EMBL" id="JAEINI020000002">
    <property type="protein sequence ID" value="MCB5226193.1"/>
    <property type="molecule type" value="Genomic_DNA"/>
</dbReference>
<dbReference type="RefSeq" id="WP_226750279.1">
    <property type="nucleotide sequence ID" value="NZ_JAEINI020000002.1"/>
</dbReference>
<dbReference type="Proteomes" id="UP000633814">
    <property type="component" value="Unassembled WGS sequence"/>
</dbReference>